<dbReference type="FunFam" id="3.30.160.60:FF:000072">
    <property type="entry name" value="zinc finger protein 143 isoform X1"/>
    <property type="match status" value="1"/>
</dbReference>
<dbReference type="Pfam" id="PF00096">
    <property type="entry name" value="zf-C2H2"/>
    <property type="match status" value="2"/>
</dbReference>
<proteinExistence type="predicted"/>
<evidence type="ECO:0000256" key="4">
    <source>
        <dbReference type="ARBA" id="ARBA00022833"/>
    </source>
</evidence>
<gene>
    <name evidence="7" type="primary">LOC106125991</name>
</gene>
<dbReference type="Proteomes" id="UP000694872">
    <property type="component" value="Unplaced"/>
</dbReference>
<keyword evidence="3 5" id="KW-0863">Zinc-finger</keyword>
<dbReference type="GO" id="GO:0000977">
    <property type="term" value="F:RNA polymerase II transcription regulatory region sequence-specific DNA binding"/>
    <property type="evidence" value="ECO:0007669"/>
    <property type="project" value="TreeGrafter"/>
</dbReference>
<dbReference type="SUPFAM" id="SSF57667">
    <property type="entry name" value="beta-beta-alpha zinc fingers"/>
    <property type="match status" value="4"/>
</dbReference>
<keyword evidence="2" id="KW-0677">Repeat</keyword>
<organism evidence="7">
    <name type="scientific">Papilio xuthus</name>
    <name type="common">Asian swallowtail butterfly</name>
    <dbReference type="NCBI Taxonomy" id="66420"/>
    <lineage>
        <taxon>Eukaryota</taxon>
        <taxon>Metazoa</taxon>
        <taxon>Ecdysozoa</taxon>
        <taxon>Arthropoda</taxon>
        <taxon>Hexapoda</taxon>
        <taxon>Insecta</taxon>
        <taxon>Pterygota</taxon>
        <taxon>Neoptera</taxon>
        <taxon>Endopterygota</taxon>
        <taxon>Lepidoptera</taxon>
        <taxon>Glossata</taxon>
        <taxon>Ditrysia</taxon>
        <taxon>Papilionoidea</taxon>
        <taxon>Papilionidae</taxon>
        <taxon>Papilioninae</taxon>
        <taxon>Papilio</taxon>
    </lineage>
</organism>
<keyword evidence="1" id="KW-0479">Metal-binding</keyword>
<dbReference type="PANTHER" id="PTHR24379:SF121">
    <property type="entry name" value="C2H2-TYPE DOMAIN-CONTAINING PROTEIN"/>
    <property type="match status" value="1"/>
</dbReference>
<evidence type="ECO:0000259" key="6">
    <source>
        <dbReference type="PROSITE" id="PS50157"/>
    </source>
</evidence>
<dbReference type="SMART" id="SM00355">
    <property type="entry name" value="ZnF_C2H2"/>
    <property type="match status" value="11"/>
</dbReference>
<feature type="domain" description="C2H2-type" evidence="6">
    <location>
        <begin position="194"/>
        <end position="222"/>
    </location>
</feature>
<feature type="domain" description="C2H2-type" evidence="6">
    <location>
        <begin position="460"/>
        <end position="487"/>
    </location>
</feature>
<dbReference type="KEGG" id="pxu:106125991"/>
<keyword evidence="4" id="KW-0862">Zinc</keyword>
<dbReference type="GO" id="GO:0000981">
    <property type="term" value="F:DNA-binding transcription factor activity, RNA polymerase II-specific"/>
    <property type="evidence" value="ECO:0007669"/>
    <property type="project" value="TreeGrafter"/>
</dbReference>
<dbReference type="FunFam" id="3.30.160.60:FF:000446">
    <property type="entry name" value="Zinc finger protein"/>
    <property type="match status" value="1"/>
</dbReference>
<dbReference type="InterPro" id="IPR036236">
    <property type="entry name" value="Znf_C2H2_sf"/>
</dbReference>
<feature type="domain" description="C2H2-type" evidence="6">
    <location>
        <begin position="428"/>
        <end position="456"/>
    </location>
</feature>
<dbReference type="RefSeq" id="XP_013178859.1">
    <property type="nucleotide sequence ID" value="XM_013323405.1"/>
</dbReference>
<dbReference type="GO" id="GO:0005634">
    <property type="term" value="C:nucleus"/>
    <property type="evidence" value="ECO:0007669"/>
    <property type="project" value="TreeGrafter"/>
</dbReference>
<evidence type="ECO:0000313" key="7">
    <source>
        <dbReference type="RefSeq" id="XP_013178859.1"/>
    </source>
</evidence>
<evidence type="ECO:0000256" key="2">
    <source>
        <dbReference type="ARBA" id="ARBA00022737"/>
    </source>
</evidence>
<dbReference type="InterPro" id="IPR013087">
    <property type="entry name" value="Znf_C2H2_type"/>
</dbReference>
<feature type="domain" description="C2H2-type" evidence="6">
    <location>
        <begin position="336"/>
        <end position="363"/>
    </location>
</feature>
<feature type="domain" description="C2H2-type" evidence="6">
    <location>
        <begin position="306"/>
        <end position="334"/>
    </location>
</feature>
<name>A0AAJ6ZTQ0_PAPXU</name>
<dbReference type="Gene3D" id="3.30.160.60">
    <property type="entry name" value="Classic Zinc Finger"/>
    <property type="match status" value="6"/>
</dbReference>
<protein>
    <submittedName>
        <fullName evidence="7">Gastrula zinc finger protein XlCGF46.1-like isoform X1</fullName>
    </submittedName>
</protein>
<evidence type="ECO:0000256" key="5">
    <source>
        <dbReference type="PROSITE-ProRule" id="PRU00042"/>
    </source>
</evidence>
<evidence type="ECO:0000256" key="3">
    <source>
        <dbReference type="ARBA" id="ARBA00022771"/>
    </source>
</evidence>
<dbReference type="GO" id="GO:0008270">
    <property type="term" value="F:zinc ion binding"/>
    <property type="evidence" value="ECO:0007669"/>
    <property type="project" value="UniProtKB-KW"/>
</dbReference>
<feature type="domain" description="C2H2-type" evidence="6">
    <location>
        <begin position="224"/>
        <end position="251"/>
    </location>
</feature>
<accession>A0AAJ6ZTQ0</accession>
<dbReference type="AlphaFoldDB" id="A0AAJ6ZTQ0"/>
<dbReference type="PANTHER" id="PTHR24379">
    <property type="entry name" value="KRAB AND ZINC FINGER DOMAIN-CONTAINING"/>
    <property type="match status" value="1"/>
</dbReference>
<reference evidence="7" key="1">
    <citation type="submission" date="2025-08" db="UniProtKB">
        <authorList>
            <consortium name="RefSeq"/>
        </authorList>
    </citation>
    <scope>IDENTIFICATION</scope>
</reference>
<dbReference type="PROSITE" id="PS00028">
    <property type="entry name" value="ZINC_FINGER_C2H2_1"/>
    <property type="match status" value="7"/>
</dbReference>
<dbReference type="Pfam" id="PF13894">
    <property type="entry name" value="zf-C2H2_4"/>
    <property type="match status" value="2"/>
</dbReference>
<dbReference type="GeneID" id="106125991"/>
<feature type="domain" description="C2H2-type" evidence="6">
    <location>
        <begin position="488"/>
        <end position="514"/>
    </location>
</feature>
<evidence type="ECO:0000256" key="1">
    <source>
        <dbReference type="ARBA" id="ARBA00022723"/>
    </source>
</evidence>
<sequence length="514" mass="59812">MEDVIEDKTNINQARVICICCLSTSVPLIKLLNCKHVLSFAKIIDNKFQVEFKDAYACYLCHNLIKRIDIFKHQVEESISTLYEVHKKLTIEPKLFQIAPIEINFTTNNEPIKNIFNQIINIKTEITEIKYEEDCTDYDVPLKIKKIKGTKKVKGTKRGPNYEGKLKIVMLSYEEMMEERKKESAKISYINLPFKCEDCVMGFDHEVTLNMHIIQRHSNKESGYVCDICNSVLSTDASLKEHKKRHIRRYECLECGLRKADLHYVIKHYKEEHGPIHTIHTCVDCGFTTESNRTYRYHREKHRSKKKCRQCGNTFANPSALRTHVFTVHSKSGRTYICAVCGKTYRAKSSLVAHQTLHATGPTPDSFCVTCKIHFRNALALKHHLKTHSKHVREADKKFTCEECGLKFLLKRLLEEHIDWEHLKREKYVCEDCSKVFKNKSALKRHKSYVHDKKRPPKNKICDHCGQGFTTLQILRTHVRTHTGERPLQCTKCPATFAHNGALYTHNKLLHTNK</sequence>
<dbReference type="PROSITE" id="PS50157">
    <property type="entry name" value="ZINC_FINGER_C2H2_2"/>
    <property type="match status" value="8"/>
</dbReference>
<feature type="domain" description="C2H2-type" evidence="6">
    <location>
        <begin position="399"/>
        <end position="427"/>
    </location>
</feature>